<keyword evidence="13" id="KW-1185">Reference proteome</keyword>
<sequence>MSSNVTVLEVGTGVFVLALVWIAALVFGMMLLRASGSAKLGVIPLFLLTLTITLALVFFPRSPETTPAFKEIEIVDTLFIGRYVLLAVASAVFLVVLFMLLPFHFLEPVYAKALRTY</sequence>
<evidence type="ECO:0000256" key="1">
    <source>
        <dbReference type="ARBA" id="ARBA00003173"/>
    </source>
</evidence>
<dbReference type="AlphaFoldDB" id="A0AAV1P9P9"/>
<evidence type="ECO:0000256" key="3">
    <source>
        <dbReference type="ARBA" id="ARBA00004141"/>
    </source>
</evidence>
<accession>A0AAV1P9P9</accession>
<keyword evidence="7 10" id="KW-1133">Transmembrane helix</keyword>
<dbReference type="Pfam" id="PF25810">
    <property type="entry name" value="TMEM218_N"/>
    <property type="match status" value="1"/>
</dbReference>
<evidence type="ECO:0000313" key="12">
    <source>
        <dbReference type="EMBL" id="CAK6968426.1"/>
    </source>
</evidence>
<dbReference type="PANTHER" id="PTHR31622">
    <property type="entry name" value="TRANSMEMBRANE PROTEIN 218"/>
    <property type="match status" value="1"/>
</dbReference>
<feature type="transmembrane region" description="Helical" evidence="10">
    <location>
        <begin position="79"/>
        <end position="106"/>
    </location>
</feature>
<evidence type="ECO:0000256" key="7">
    <source>
        <dbReference type="ARBA" id="ARBA00022989"/>
    </source>
</evidence>
<dbReference type="InterPro" id="IPR026771">
    <property type="entry name" value="Tmem218"/>
</dbReference>
<reference evidence="12 13" key="1">
    <citation type="submission" date="2024-01" db="EMBL/GenBank/DDBJ databases">
        <authorList>
            <person name="Alioto T."/>
            <person name="Alioto T."/>
            <person name="Gomez Garrido J."/>
        </authorList>
    </citation>
    <scope>NUCLEOTIDE SEQUENCE [LARGE SCALE GENOMIC DNA]</scope>
</reference>
<comment type="caution">
    <text evidence="12">The sequence shown here is derived from an EMBL/GenBank/DDBJ whole genome shotgun (WGS) entry which is preliminary data.</text>
</comment>
<gene>
    <name evidence="12" type="ORF">FSCOSCO3_A029760</name>
</gene>
<evidence type="ECO:0000256" key="2">
    <source>
        <dbReference type="ARBA" id="ARBA00004138"/>
    </source>
</evidence>
<evidence type="ECO:0000256" key="5">
    <source>
        <dbReference type="ARBA" id="ARBA00015054"/>
    </source>
</evidence>
<dbReference type="InterPro" id="IPR057973">
    <property type="entry name" value="TMEM218_N"/>
</dbReference>
<evidence type="ECO:0000256" key="9">
    <source>
        <dbReference type="ARBA" id="ARBA00023273"/>
    </source>
</evidence>
<proteinExistence type="inferred from homology"/>
<feature type="transmembrane region" description="Helical" evidence="10">
    <location>
        <begin position="12"/>
        <end position="33"/>
    </location>
</feature>
<evidence type="ECO:0000256" key="8">
    <source>
        <dbReference type="ARBA" id="ARBA00023136"/>
    </source>
</evidence>
<feature type="domain" description="Transmembrane protein 218 N-terminal" evidence="11">
    <location>
        <begin position="6"/>
        <end position="61"/>
    </location>
</feature>
<protein>
    <recommendedName>
        <fullName evidence="5">Transmembrane protein 218</fullName>
    </recommendedName>
</protein>
<dbReference type="GO" id="GO:0016020">
    <property type="term" value="C:membrane"/>
    <property type="evidence" value="ECO:0007669"/>
    <property type="project" value="UniProtKB-SubCell"/>
</dbReference>
<keyword evidence="8 10" id="KW-0472">Membrane</keyword>
<evidence type="ECO:0000259" key="11">
    <source>
        <dbReference type="Pfam" id="PF25810"/>
    </source>
</evidence>
<comment type="subcellular location">
    <subcellularLocation>
        <location evidence="2">Cell projection</location>
        <location evidence="2">Cilium</location>
    </subcellularLocation>
    <subcellularLocation>
        <location evidence="3">Membrane</location>
        <topology evidence="3">Multi-pass membrane protein</topology>
    </subcellularLocation>
</comment>
<dbReference type="Proteomes" id="UP001314229">
    <property type="component" value="Unassembled WGS sequence"/>
</dbReference>
<comment type="similarity">
    <text evidence="4">Belongs to the TMEM218 family.</text>
</comment>
<evidence type="ECO:0000256" key="10">
    <source>
        <dbReference type="SAM" id="Phobius"/>
    </source>
</evidence>
<feature type="transmembrane region" description="Helical" evidence="10">
    <location>
        <begin position="40"/>
        <end position="59"/>
    </location>
</feature>
<keyword evidence="9" id="KW-0966">Cell projection</keyword>
<evidence type="ECO:0000313" key="13">
    <source>
        <dbReference type="Proteomes" id="UP001314229"/>
    </source>
</evidence>
<dbReference type="GO" id="GO:0005929">
    <property type="term" value="C:cilium"/>
    <property type="evidence" value="ECO:0007669"/>
    <property type="project" value="UniProtKB-SubCell"/>
</dbReference>
<name>A0AAV1P9P9_SCOSC</name>
<dbReference type="EMBL" id="CAWUFR010000119">
    <property type="protein sequence ID" value="CAK6968426.1"/>
    <property type="molecule type" value="Genomic_DNA"/>
</dbReference>
<keyword evidence="6 10" id="KW-0812">Transmembrane</keyword>
<evidence type="ECO:0000256" key="4">
    <source>
        <dbReference type="ARBA" id="ARBA00010775"/>
    </source>
</evidence>
<evidence type="ECO:0000256" key="6">
    <source>
        <dbReference type="ARBA" id="ARBA00022692"/>
    </source>
</evidence>
<organism evidence="12 13">
    <name type="scientific">Scomber scombrus</name>
    <name type="common">Atlantic mackerel</name>
    <name type="synonym">Scomber vernalis</name>
    <dbReference type="NCBI Taxonomy" id="13677"/>
    <lineage>
        <taxon>Eukaryota</taxon>
        <taxon>Metazoa</taxon>
        <taxon>Chordata</taxon>
        <taxon>Craniata</taxon>
        <taxon>Vertebrata</taxon>
        <taxon>Euteleostomi</taxon>
        <taxon>Actinopterygii</taxon>
        <taxon>Neopterygii</taxon>
        <taxon>Teleostei</taxon>
        <taxon>Neoteleostei</taxon>
        <taxon>Acanthomorphata</taxon>
        <taxon>Pelagiaria</taxon>
        <taxon>Scombriformes</taxon>
        <taxon>Scombridae</taxon>
        <taxon>Scomber</taxon>
    </lineage>
</organism>
<dbReference type="PANTHER" id="PTHR31622:SF1">
    <property type="entry name" value="TRANSMEMBRANE PROTEIN 218"/>
    <property type="match status" value="1"/>
</dbReference>
<comment type="function">
    <text evidence="1">May be involved in ciliary biogenesis or function.</text>
</comment>